<keyword evidence="5" id="KW-1185">Reference proteome</keyword>
<dbReference type="NCBIfam" id="TIGR00756">
    <property type="entry name" value="PPR"/>
    <property type="match status" value="5"/>
</dbReference>
<organism evidence="3">
    <name type="scientific">Daucus carota subsp. sativus</name>
    <name type="common">Carrot</name>
    <dbReference type="NCBI Taxonomy" id="79200"/>
    <lineage>
        <taxon>Eukaryota</taxon>
        <taxon>Viridiplantae</taxon>
        <taxon>Streptophyta</taxon>
        <taxon>Embryophyta</taxon>
        <taxon>Tracheophyta</taxon>
        <taxon>Spermatophyta</taxon>
        <taxon>Magnoliopsida</taxon>
        <taxon>eudicotyledons</taxon>
        <taxon>Gunneridae</taxon>
        <taxon>Pentapetalae</taxon>
        <taxon>asterids</taxon>
        <taxon>campanulids</taxon>
        <taxon>Apiales</taxon>
        <taxon>Apiaceae</taxon>
        <taxon>Apioideae</taxon>
        <taxon>Scandiceae</taxon>
        <taxon>Daucinae</taxon>
        <taxon>Daucus</taxon>
        <taxon>Daucus sect. Daucus</taxon>
    </lineage>
</organism>
<accession>A0A161ZTB1</accession>
<evidence type="ECO:0000313" key="5">
    <source>
        <dbReference type="Proteomes" id="UP000077755"/>
    </source>
</evidence>
<dbReference type="OrthoDB" id="185373at2759"/>
<dbReference type="EMBL" id="LNRQ01000006">
    <property type="protein sequence ID" value="KZM91042.1"/>
    <property type="molecule type" value="Genomic_DNA"/>
</dbReference>
<sequence length="629" mass="72287">MNQTRRILSSLKLANSLYSTRFFTTHSLSYQVAHLSPSISSHFAIFYPPICLFTHQNVFFSSKPEPILELVVSEDWSKKLEQELFDTKPELSHGTVIYVLKRLDKDPFKAFKFFIWVVDKNGFEPSSAMYSLLLQILASNKLMKEFWIVVTKMKEHGFFIDGDTYKTILLGFKSLKMSNEVAAFTHFYNGMIQDNAVDSVVKEVVDVVLGLEWGDEVEKRLLDMKVSVSDNFVVRVLKELRQSPLKAVRVFKWFTEGCGWKHNEVTYNAIVRVLGRYDSVNEFWDMVQEMKSEGYDIDIDTYVKISRRFQKIKMLEDAVKLYEHMMDGLYKPSMNDCNLLLRSISAISNPDMELVFRVAKKYEEAGHALSKSFYDGIHRSLTSVGRFEEAEEIMEAMRKGGHEPDNITYSQLIYGLGKAGRLEEACKVIDVMEANGCIPDLKTWTILIQGHCAAGAVDKALFYFAKMMENDFDADADLLDILVKGFLNQNKTAGAYKLLVELVKNIHLRPWQATFKTLIDKLLGERKIEEALDLLRLMKKHNYPPYPEPFNNYISKYGTVENALDFFKALSSKDYPAVSAYQLMFQSLFQEGRYSEAKDLLYKCPLHIRKHKAICSFFGSLETSTTAST</sequence>
<keyword evidence="1" id="KW-0677">Repeat</keyword>
<protein>
    <recommendedName>
        <fullName evidence="6">Pentacotripeptide-repeat region of PRORP domain-containing protein</fullName>
    </recommendedName>
</protein>
<dbReference type="Gramene" id="KZM91042">
    <property type="protein sequence ID" value="KZM91042"/>
    <property type="gene ID" value="DCAR_021593"/>
</dbReference>
<reference evidence="4" key="2">
    <citation type="submission" date="2022-03" db="EMBL/GenBank/DDBJ databases">
        <title>Draft title - Genomic analysis of global carrot germplasm unveils the trajectory of domestication and the origin of high carotenoid orange carrot.</title>
        <authorList>
            <person name="Iorizzo M."/>
            <person name="Ellison S."/>
            <person name="Senalik D."/>
            <person name="Macko-Podgorni A."/>
            <person name="Grzebelus D."/>
            <person name="Bostan H."/>
            <person name="Rolling W."/>
            <person name="Curaba J."/>
            <person name="Simon P."/>
        </authorList>
    </citation>
    <scope>NUCLEOTIDE SEQUENCE</scope>
    <source>
        <tissue evidence="4">Leaf</tissue>
    </source>
</reference>
<dbReference type="STRING" id="79200.A0A161ZTB1"/>
<evidence type="ECO:0008006" key="6">
    <source>
        <dbReference type="Google" id="ProtNLM"/>
    </source>
</evidence>
<dbReference type="Pfam" id="PF12854">
    <property type="entry name" value="PPR_1"/>
    <property type="match status" value="2"/>
</dbReference>
<dbReference type="Gene3D" id="1.25.40.10">
    <property type="entry name" value="Tetratricopeptide repeat domain"/>
    <property type="match status" value="4"/>
</dbReference>
<dbReference type="Pfam" id="PF01535">
    <property type="entry name" value="PPR"/>
    <property type="match status" value="2"/>
</dbReference>
<dbReference type="PANTHER" id="PTHR47003:SF2">
    <property type="entry name" value="OS01G0970900 PROTEIN"/>
    <property type="match status" value="1"/>
</dbReference>
<dbReference type="InterPro" id="IPR002885">
    <property type="entry name" value="PPR_rpt"/>
</dbReference>
<dbReference type="AlphaFoldDB" id="A0A161ZTB1"/>
<dbReference type="PROSITE" id="PS51375">
    <property type="entry name" value="PPR"/>
    <property type="match status" value="5"/>
</dbReference>
<feature type="repeat" description="PPR" evidence="2">
    <location>
        <begin position="405"/>
        <end position="439"/>
    </location>
</feature>
<feature type="repeat" description="PPR" evidence="2">
    <location>
        <begin position="263"/>
        <end position="297"/>
    </location>
</feature>
<dbReference type="KEGG" id="dcr:108224272"/>
<dbReference type="InterPro" id="IPR044578">
    <property type="entry name" value="BIR6-like"/>
</dbReference>
<dbReference type="GO" id="GO:0005739">
    <property type="term" value="C:mitochondrion"/>
    <property type="evidence" value="ECO:0007669"/>
    <property type="project" value="EnsemblPlants"/>
</dbReference>
<dbReference type="Proteomes" id="UP000077755">
    <property type="component" value="Chromosome 6"/>
</dbReference>
<name>A0A161ZTB1_DAUCS</name>
<dbReference type="InterPro" id="IPR011990">
    <property type="entry name" value="TPR-like_helical_dom_sf"/>
</dbReference>
<gene>
    <name evidence="3" type="ORF">DCAR_021593</name>
    <name evidence="4" type="ORF">DCAR_0624645</name>
</gene>
<dbReference type="EMBL" id="CP093348">
    <property type="protein sequence ID" value="WOH05231.1"/>
    <property type="molecule type" value="Genomic_DNA"/>
</dbReference>
<evidence type="ECO:0000256" key="1">
    <source>
        <dbReference type="ARBA" id="ARBA00022737"/>
    </source>
</evidence>
<evidence type="ECO:0000256" key="2">
    <source>
        <dbReference type="PROSITE-ProRule" id="PRU00708"/>
    </source>
</evidence>
<dbReference type="PANTHER" id="PTHR47003">
    <property type="entry name" value="OS01G0970900 PROTEIN"/>
    <property type="match status" value="1"/>
</dbReference>
<evidence type="ECO:0000313" key="4">
    <source>
        <dbReference type="EMBL" id="WOH05231.1"/>
    </source>
</evidence>
<dbReference type="GO" id="GO:0008380">
    <property type="term" value="P:RNA splicing"/>
    <property type="evidence" value="ECO:0007669"/>
    <property type="project" value="EnsemblPlants"/>
</dbReference>
<proteinExistence type="predicted"/>
<evidence type="ECO:0000313" key="3">
    <source>
        <dbReference type="EMBL" id="KZM91042.1"/>
    </source>
</evidence>
<feature type="repeat" description="PPR" evidence="2">
    <location>
        <begin position="440"/>
        <end position="474"/>
    </location>
</feature>
<feature type="repeat" description="PPR" evidence="2">
    <location>
        <begin position="511"/>
        <end position="545"/>
    </location>
</feature>
<dbReference type="OMA" id="FWDLIQE"/>
<feature type="repeat" description="PPR" evidence="2">
    <location>
        <begin position="370"/>
        <end position="404"/>
    </location>
</feature>
<reference evidence="3" key="1">
    <citation type="journal article" date="2016" name="Nat. Genet.">
        <title>A high-quality carrot genome assembly provides new insights into carotenoid accumulation and asterid genome evolution.</title>
        <authorList>
            <person name="Iorizzo M."/>
            <person name="Ellison S."/>
            <person name="Senalik D."/>
            <person name="Zeng P."/>
            <person name="Satapoomin P."/>
            <person name="Huang J."/>
            <person name="Bowman M."/>
            <person name="Iovene M."/>
            <person name="Sanseverino W."/>
            <person name="Cavagnaro P."/>
            <person name="Yildiz M."/>
            <person name="Macko-Podgorni A."/>
            <person name="Moranska E."/>
            <person name="Grzebelus E."/>
            <person name="Grzebelus D."/>
            <person name="Ashrafi H."/>
            <person name="Zheng Z."/>
            <person name="Cheng S."/>
            <person name="Spooner D."/>
            <person name="Van Deynze A."/>
            <person name="Simon P."/>
        </authorList>
    </citation>
    <scope>NUCLEOTIDE SEQUENCE [LARGE SCALE GENOMIC DNA]</scope>
    <source>
        <tissue evidence="3">Leaf</tissue>
    </source>
</reference>